<evidence type="ECO:0000313" key="3">
    <source>
        <dbReference type="Proteomes" id="UP000010473"/>
    </source>
</evidence>
<accession>K9XXP7</accession>
<name>K9XXP7_STAC7</name>
<feature type="region of interest" description="Disordered" evidence="1">
    <location>
        <begin position="56"/>
        <end position="115"/>
    </location>
</feature>
<feature type="compositionally biased region" description="Basic and acidic residues" evidence="1">
    <location>
        <begin position="79"/>
        <end position="91"/>
    </location>
</feature>
<sequence>MLEIIGLNLISLYIKSFSVLSTALMQSQPIGFEQTASSTQHTPLKFTPNTIKLAKGKPYQSIYERENVGDEDQDEEDLEQMRREDYERREDGYDEDDNNYDRSNRSDRSDDNYWQYQRRREVLEEQKRTIENQIEELDNTYRR</sequence>
<reference evidence="3" key="1">
    <citation type="journal article" date="2013" name="Proc. Natl. Acad. Sci. U.S.A.">
        <title>Improving the coverage of the cyanobacterial phylum using diversity-driven genome sequencing.</title>
        <authorList>
            <person name="Shih P.M."/>
            <person name="Wu D."/>
            <person name="Latifi A."/>
            <person name="Axen S.D."/>
            <person name="Fewer D.P."/>
            <person name="Talla E."/>
            <person name="Calteau A."/>
            <person name="Cai F."/>
            <person name="Tandeau de Marsac N."/>
            <person name="Rippka R."/>
            <person name="Herdman M."/>
            <person name="Sivonen K."/>
            <person name="Coursin T."/>
            <person name="Laurent T."/>
            <person name="Goodwin L."/>
            <person name="Nolan M."/>
            <person name="Davenport K.W."/>
            <person name="Han C.S."/>
            <person name="Rubin E.M."/>
            <person name="Eisen J.A."/>
            <person name="Woyke T."/>
            <person name="Gugger M."/>
            <person name="Kerfeld C.A."/>
        </authorList>
    </citation>
    <scope>NUCLEOTIDE SEQUENCE [LARGE SCALE GENOMIC DNA]</scope>
    <source>
        <strain evidence="3">ATCC 29371 / PCC 7437</strain>
    </source>
</reference>
<evidence type="ECO:0000313" key="2">
    <source>
        <dbReference type="EMBL" id="AFZ36876.1"/>
    </source>
</evidence>
<organism evidence="2 3">
    <name type="scientific">Stanieria cyanosphaera (strain ATCC 29371 / PCC 7437)</name>
    <dbReference type="NCBI Taxonomy" id="111780"/>
    <lineage>
        <taxon>Bacteria</taxon>
        <taxon>Bacillati</taxon>
        <taxon>Cyanobacteriota</taxon>
        <taxon>Cyanophyceae</taxon>
        <taxon>Pleurocapsales</taxon>
        <taxon>Dermocarpellaceae</taxon>
        <taxon>Stanieria</taxon>
    </lineage>
</organism>
<feature type="compositionally biased region" description="Basic and acidic residues" evidence="1">
    <location>
        <begin position="99"/>
        <end position="111"/>
    </location>
</feature>
<gene>
    <name evidence="2" type="ordered locus">Sta7437_3370</name>
</gene>
<dbReference type="HOGENOM" id="CLU_1805003_0_0_3"/>
<dbReference type="Proteomes" id="UP000010473">
    <property type="component" value="Chromosome"/>
</dbReference>
<dbReference type="AlphaFoldDB" id="K9XXP7"/>
<dbReference type="RefSeq" id="WP_015194538.1">
    <property type="nucleotide sequence ID" value="NC_019748.1"/>
</dbReference>
<evidence type="ECO:0000256" key="1">
    <source>
        <dbReference type="SAM" id="MobiDB-lite"/>
    </source>
</evidence>
<feature type="compositionally biased region" description="Acidic residues" evidence="1">
    <location>
        <begin position="69"/>
        <end position="78"/>
    </location>
</feature>
<protein>
    <submittedName>
        <fullName evidence="2">Uncharacterized protein</fullName>
    </submittedName>
</protein>
<dbReference type="PATRIC" id="fig|111780.3.peg.3493"/>
<dbReference type="KEGG" id="scs:Sta7437_3370"/>
<dbReference type="EMBL" id="CP003653">
    <property type="protein sequence ID" value="AFZ36876.1"/>
    <property type="molecule type" value="Genomic_DNA"/>
</dbReference>
<dbReference type="OrthoDB" id="9875541at2"/>
<keyword evidence="3" id="KW-1185">Reference proteome</keyword>
<proteinExistence type="predicted"/>